<proteinExistence type="predicted"/>
<keyword evidence="1" id="KW-0732">Signal</keyword>
<dbReference type="Gramene" id="PUZ67631">
    <property type="protein sequence ID" value="PUZ67631"/>
    <property type="gene ID" value="GQ55_3G451500"/>
</dbReference>
<name>A0A2T7EIH3_9POAL</name>
<dbReference type="EMBL" id="CM009751">
    <property type="protein sequence ID" value="PUZ67631.1"/>
    <property type="molecule type" value="Genomic_DNA"/>
</dbReference>
<feature type="chain" id="PRO_5015631921" description="Secreted protein" evidence="1">
    <location>
        <begin position="17"/>
        <end position="100"/>
    </location>
</feature>
<keyword evidence="3" id="KW-1185">Reference proteome</keyword>
<evidence type="ECO:0000256" key="1">
    <source>
        <dbReference type="SAM" id="SignalP"/>
    </source>
</evidence>
<reference evidence="2 3" key="1">
    <citation type="submission" date="2018-04" db="EMBL/GenBank/DDBJ databases">
        <title>WGS assembly of Panicum hallii var. hallii HAL2.</title>
        <authorList>
            <person name="Lovell J."/>
            <person name="Jenkins J."/>
            <person name="Lowry D."/>
            <person name="Mamidi S."/>
            <person name="Sreedasyam A."/>
            <person name="Weng X."/>
            <person name="Barry K."/>
            <person name="Bonette J."/>
            <person name="Campitelli B."/>
            <person name="Daum C."/>
            <person name="Gordon S."/>
            <person name="Gould B."/>
            <person name="Lipzen A."/>
            <person name="MacQueen A."/>
            <person name="Palacio-Mejia J."/>
            <person name="Plott C."/>
            <person name="Shakirov E."/>
            <person name="Shu S."/>
            <person name="Yoshinaga Y."/>
            <person name="Zane M."/>
            <person name="Rokhsar D."/>
            <person name="Grimwood J."/>
            <person name="Schmutz J."/>
            <person name="Juenger T."/>
        </authorList>
    </citation>
    <scope>NUCLEOTIDE SEQUENCE [LARGE SCALE GENOMIC DNA]</scope>
    <source>
        <strain evidence="3">cv. HAL2</strain>
    </source>
</reference>
<protein>
    <recommendedName>
        <fullName evidence="4">Secreted protein</fullName>
    </recommendedName>
</protein>
<organism evidence="2 3">
    <name type="scientific">Panicum hallii var. hallii</name>
    <dbReference type="NCBI Taxonomy" id="1504633"/>
    <lineage>
        <taxon>Eukaryota</taxon>
        <taxon>Viridiplantae</taxon>
        <taxon>Streptophyta</taxon>
        <taxon>Embryophyta</taxon>
        <taxon>Tracheophyta</taxon>
        <taxon>Spermatophyta</taxon>
        <taxon>Magnoliopsida</taxon>
        <taxon>Liliopsida</taxon>
        <taxon>Poales</taxon>
        <taxon>Poaceae</taxon>
        <taxon>PACMAD clade</taxon>
        <taxon>Panicoideae</taxon>
        <taxon>Panicodae</taxon>
        <taxon>Paniceae</taxon>
        <taxon>Panicinae</taxon>
        <taxon>Panicum</taxon>
        <taxon>Panicum sect. Panicum</taxon>
    </lineage>
</organism>
<feature type="signal peptide" evidence="1">
    <location>
        <begin position="1"/>
        <end position="16"/>
    </location>
</feature>
<gene>
    <name evidence="2" type="ORF">GQ55_3G451500</name>
</gene>
<dbReference type="Proteomes" id="UP000244336">
    <property type="component" value="Chromosome 3"/>
</dbReference>
<dbReference type="AlphaFoldDB" id="A0A2T7EIH3"/>
<evidence type="ECO:0000313" key="3">
    <source>
        <dbReference type="Proteomes" id="UP000244336"/>
    </source>
</evidence>
<sequence>MMGSLFLGWNVVSSEAAVSMSSVGACSFLDECRTERSSGCSSGARRMLARWTDDTKTPWSASAAPFQPNTCADPSAVDKPNSQNSWEITLIDIWPERKHQ</sequence>
<evidence type="ECO:0000313" key="2">
    <source>
        <dbReference type="EMBL" id="PUZ67631.1"/>
    </source>
</evidence>
<evidence type="ECO:0008006" key="4">
    <source>
        <dbReference type="Google" id="ProtNLM"/>
    </source>
</evidence>
<accession>A0A2T7EIH3</accession>